<accession>A0A0G3BK65</accession>
<dbReference type="InterPro" id="IPR052533">
    <property type="entry name" value="WalJ/YycJ-like"/>
</dbReference>
<proteinExistence type="predicted"/>
<dbReference type="InterPro" id="IPR036866">
    <property type="entry name" value="RibonucZ/Hydroxyglut_hydro"/>
</dbReference>
<dbReference type="KEGG" id="pbh:AAW51_1692"/>
<evidence type="ECO:0000259" key="1">
    <source>
        <dbReference type="SMART" id="SM00849"/>
    </source>
</evidence>
<dbReference type="PANTHER" id="PTHR47619">
    <property type="entry name" value="METALLO-HYDROLASE YYCJ-RELATED"/>
    <property type="match status" value="1"/>
</dbReference>
<dbReference type="PATRIC" id="fig|413882.6.peg.1778"/>
<dbReference type="Pfam" id="PF12706">
    <property type="entry name" value="Lactamase_B_2"/>
    <property type="match status" value="1"/>
</dbReference>
<dbReference type="Gene3D" id="3.60.15.10">
    <property type="entry name" value="Ribonuclease Z/Hydroxyacylglutathione hydrolase-like"/>
    <property type="match status" value="1"/>
</dbReference>
<organism evidence="2 3">
    <name type="scientific">Caldimonas brevitalea</name>
    <dbReference type="NCBI Taxonomy" id="413882"/>
    <lineage>
        <taxon>Bacteria</taxon>
        <taxon>Pseudomonadati</taxon>
        <taxon>Pseudomonadota</taxon>
        <taxon>Betaproteobacteria</taxon>
        <taxon>Burkholderiales</taxon>
        <taxon>Sphaerotilaceae</taxon>
        <taxon>Caldimonas</taxon>
    </lineage>
</organism>
<dbReference type="EMBL" id="CP011371">
    <property type="protein sequence ID" value="AKJ28383.1"/>
    <property type="molecule type" value="Genomic_DNA"/>
</dbReference>
<dbReference type="SMART" id="SM00849">
    <property type="entry name" value="Lactamase_B"/>
    <property type="match status" value="1"/>
</dbReference>
<dbReference type="AlphaFoldDB" id="A0A0G3BK65"/>
<dbReference type="STRING" id="413882.AAW51_1692"/>
<dbReference type="Proteomes" id="UP000035352">
    <property type="component" value="Chromosome"/>
</dbReference>
<protein>
    <submittedName>
        <fullName evidence="2">Beta-lactamase</fullName>
    </submittedName>
</protein>
<gene>
    <name evidence="2" type="ORF">AAW51_1692</name>
</gene>
<keyword evidence="3" id="KW-1185">Reference proteome</keyword>
<dbReference type="SUPFAM" id="SSF56281">
    <property type="entry name" value="Metallo-hydrolase/oxidoreductase"/>
    <property type="match status" value="1"/>
</dbReference>
<evidence type="ECO:0000313" key="3">
    <source>
        <dbReference type="Proteomes" id="UP000035352"/>
    </source>
</evidence>
<evidence type="ECO:0000313" key="2">
    <source>
        <dbReference type="EMBL" id="AKJ28383.1"/>
    </source>
</evidence>
<dbReference type="OrthoDB" id="9803916at2"/>
<sequence>MIRFCSLGSGSTGNATLVEARAGGTTVRVLIDCGFSLKQLEHRLARIGLSCADLDAVFITHEHSDHVGCVGTLARRRGVPIWMSHGTWQALGEPDLGAWLHRAHDAGTIDIGPLRLTPYTVPHDAREPLQLTCSDGDAKLGILTDAGSATPHLLAQLQQCSALVLECNHEPALLQESRYPAFLKARIAGRYGHLANHTAAEILGQCRHSGLKHVVAAHLSEQNNTPERAAAALAGALGCRGDDIVVARPDSGFCWLDA</sequence>
<dbReference type="RefSeq" id="WP_047194248.1">
    <property type="nucleotide sequence ID" value="NZ_CP011371.1"/>
</dbReference>
<name>A0A0G3BK65_9BURK</name>
<feature type="domain" description="Metallo-beta-lactamase" evidence="1">
    <location>
        <begin position="12"/>
        <end position="193"/>
    </location>
</feature>
<dbReference type="PANTHER" id="PTHR47619:SF1">
    <property type="entry name" value="EXODEOXYRIBONUCLEASE WALJ"/>
    <property type="match status" value="1"/>
</dbReference>
<reference evidence="2 3" key="1">
    <citation type="submission" date="2015-05" db="EMBL/GenBank/DDBJ databases">
        <authorList>
            <person name="Tang B."/>
            <person name="Yu Y."/>
        </authorList>
    </citation>
    <scope>NUCLEOTIDE SEQUENCE [LARGE SCALE GENOMIC DNA]</scope>
    <source>
        <strain evidence="2 3">DSM 7029</strain>
    </source>
</reference>
<dbReference type="InterPro" id="IPR001279">
    <property type="entry name" value="Metallo-B-lactamas"/>
</dbReference>